<gene>
    <name evidence="1" type="ORF">ADICEAN_03769</name>
</gene>
<keyword evidence="2" id="KW-1185">Reference proteome</keyword>
<name>M7MXD1_9BACT</name>
<dbReference type="OrthoDB" id="839582at2"/>
<dbReference type="EMBL" id="AODQ01000146">
    <property type="protein sequence ID" value="EMR01098.1"/>
    <property type="molecule type" value="Genomic_DNA"/>
</dbReference>
<protein>
    <recommendedName>
        <fullName evidence="3">DUF304 domain-containing protein</fullName>
    </recommendedName>
</protein>
<dbReference type="eggNOG" id="ENOG5033NNF">
    <property type="taxonomic scope" value="Bacteria"/>
</dbReference>
<organism evidence="1 2">
    <name type="scientific">Cesiribacter andamanensis AMV16</name>
    <dbReference type="NCBI Taxonomy" id="1279009"/>
    <lineage>
        <taxon>Bacteria</taxon>
        <taxon>Pseudomonadati</taxon>
        <taxon>Bacteroidota</taxon>
        <taxon>Cytophagia</taxon>
        <taxon>Cytophagales</taxon>
        <taxon>Cesiribacteraceae</taxon>
        <taxon>Cesiribacter</taxon>
    </lineage>
</organism>
<dbReference type="AlphaFoldDB" id="M7MXD1"/>
<evidence type="ECO:0000313" key="2">
    <source>
        <dbReference type="Proteomes" id="UP000011910"/>
    </source>
</evidence>
<comment type="caution">
    <text evidence="1">The sequence shown here is derived from an EMBL/GenBank/DDBJ whole genome shotgun (WGS) entry which is preliminary data.</text>
</comment>
<accession>M7MXD1</accession>
<proteinExistence type="predicted"/>
<evidence type="ECO:0000313" key="1">
    <source>
        <dbReference type="EMBL" id="EMR01098.1"/>
    </source>
</evidence>
<evidence type="ECO:0008006" key="3">
    <source>
        <dbReference type="Google" id="ProtNLM"/>
    </source>
</evidence>
<dbReference type="Proteomes" id="UP000011910">
    <property type="component" value="Unassembled WGS sequence"/>
</dbReference>
<reference evidence="1 2" key="1">
    <citation type="journal article" date="2013" name="Genome Announc.">
        <title>Draft Genome Sequence of Cesiribacter andamanensis Strain AMV16T, Isolated from a Soil Sample from a Mud Volcano in the Andaman Islands, India.</title>
        <authorList>
            <person name="Shivaji S."/>
            <person name="Ara S."/>
            <person name="Begum Z."/>
            <person name="Srinivas T.N."/>
            <person name="Singh A."/>
            <person name="Kumar Pinnaka A."/>
        </authorList>
    </citation>
    <scope>NUCLEOTIDE SEQUENCE [LARGE SCALE GENOMIC DNA]</scope>
    <source>
        <strain evidence="1 2">AMV16</strain>
    </source>
</reference>
<dbReference type="RefSeq" id="WP_009197148.1">
    <property type="nucleotide sequence ID" value="NZ_AODQ01000146.1"/>
</dbReference>
<sequence length="119" mass="14065">MNSTLLLVLVSILLLFLLVLGLMLFRERVELQLDQDKILLRYPFSKRLQHLEQDLSSWKIQQAHYLRWGVVYSINMLFSDGRRAAVNSRINPENFESLYKYLNSQYASRREADDVSMPN</sequence>